<keyword evidence="4" id="KW-0547">Nucleotide-binding</keyword>
<dbReference type="InterPro" id="IPR011009">
    <property type="entry name" value="Kinase-like_dom_sf"/>
</dbReference>
<feature type="compositionally biased region" description="Acidic residues" evidence="7">
    <location>
        <begin position="633"/>
        <end position="642"/>
    </location>
</feature>
<keyword evidence="2" id="KW-0723">Serine/threonine-protein kinase</keyword>
<dbReference type="Pfam" id="PF00069">
    <property type="entry name" value="Pkinase"/>
    <property type="match status" value="1"/>
</dbReference>
<dbReference type="OrthoDB" id="4062651at2759"/>
<dbReference type="Gene3D" id="3.30.200.20">
    <property type="entry name" value="Phosphorylase Kinase, domain 1"/>
    <property type="match status" value="1"/>
</dbReference>
<evidence type="ECO:0000259" key="8">
    <source>
        <dbReference type="PROSITE" id="PS50011"/>
    </source>
</evidence>
<keyword evidence="10" id="KW-1185">Reference proteome</keyword>
<feature type="domain" description="Protein kinase" evidence="8">
    <location>
        <begin position="325"/>
        <end position="607"/>
    </location>
</feature>
<proteinExistence type="inferred from homology"/>
<comment type="similarity">
    <text evidence="1">Belongs to the protein kinase superfamily. STE Ser/Thr protein kinase family. MAP kinase kinase kinase subfamily.</text>
</comment>
<keyword evidence="3" id="KW-0808">Transferase</keyword>
<evidence type="ECO:0000313" key="10">
    <source>
        <dbReference type="Proteomes" id="UP000800036"/>
    </source>
</evidence>
<dbReference type="SMART" id="SM00220">
    <property type="entry name" value="S_TKc"/>
    <property type="match status" value="1"/>
</dbReference>
<evidence type="ECO:0000313" key="9">
    <source>
        <dbReference type="EMBL" id="KAF1973901.1"/>
    </source>
</evidence>
<dbReference type="EMBL" id="ML976678">
    <property type="protein sequence ID" value="KAF1973901.1"/>
    <property type="molecule type" value="Genomic_DNA"/>
</dbReference>
<keyword evidence="6" id="KW-0067">ATP-binding</keyword>
<protein>
    <submittedName>
        <fullName evidence="9">Kinase-like protein</fullName>
    </submittedName>
</protein>
<feature type="compositionally biased region" description="Basic and acidic residues" evidence="7">
    <location>
        <begin position="144"/>
        <end position="159"/>
    </location>
</feature>
<dbReference type="Proteomes" id="UP000800036">
    <property type="component" value="Unassembled WGS sequence"/>
</dbReference>
<evidence type="ECO:0000256" key="3">
    <source>
        <dbReference type="ARBA" id="ARBA00022679"/>
    </source>
</evidence>
<feature type="region of interest" description="Disordered" evidence="7">
    <location>
        <begin position="91"/>
        <end position="216"/>
    </location>
</feature>
<dbReference type="PROSITE" id="PS00108">
    <property type="entry name" value="PROTEIN_KINASE_ST"/>
    <property type="match status" value="1"/>
</dbReference>
<evidence type="ECO:0000256" key="5">
    <source>
        <dbReference type="ARBA" id="ARBA00022777"/>
    </source>
</evidence>
<dbReference type="GO" id="GO:0005524">
    <property type="term" value="F:ATP binding"/>
    <property type="evidence" value="ECO:0007669"/>
    <property type="project" value="UniProtKB-KW"/>
</dbReference>
<dbReference type="CDD" id="cd00180">
    <property type="entry name" value="PKc"/>
    <property type="match status" value="1"/>
</dbReference>
<feature type="compositionally biased region" description="Polar residues" evidence="7">
    <location>
        <begin position="103"/>
        <end position="112"/>
    </location>
</feature>
<dbReference type="InterPro" id="IPR008271">
    <property type="entry name" value="Ser/Thr_kinase_AS"/>
</dbReference>
<feature type="region of interest" description="Disordered" evidence="7">
    <location>
        <begin position="627"/>
        <end position="655"/>
    </location>
</feature>
<evidence type="ECO:0000256" key="2">
    <source>
        <dbReference type="ARBA" id="ARBA00022527"/>
    </source>
</evidence>
<sequence length="687" mass="78576">MSSSPPHPKLPPGYVPHGWKTQWSTMPGSPFVTDYSCPINVDHGPGVSVSTRFPRTIAIQDKHYVVPLPSQNPPRYYETPQRIPEYLPIYEAEPRLSRPRRASGSTRSQPANRTAPKRSATAKKSRKDTSSPGRLYESDQSNYDDERAARKTTTKRTELRQASTSSGIDQFERSHTEPFLPRRNPQHENSIIRVESRQRVAKTRVPRWDSTTSPQAIANRRPFSEADFKDICRTLRNSGKETWSRIPRIYVILRIIDQVSAMDIFLEEKLTDLSFPFSNRTLPTSLKSSAVRAQFLKAQKFVLNTSLTLEKGKHCHFRDEDQIPLQRMAELGKGAFSYVDHVLSTLSYKEYARKLISRGRTFRKDQQILKEFEKELATLKKVSHRHIVELVGSYTDPRYVGILMSPVADCNLKQFLSRDPMSPSDRSFLSTFFGCLASALRYLHENCIRHRDIKPQNVLVKSHQVFLTDFGISRDWSELGHSTTEGPATKTLRYSAPEVAADMPRNSSADIWSLGCVFLEIWTVLCGSNLADLTAHMEICGTLSTIYYQNIQAVVPWCKTLRSKAGDEGLERPHEWIKNMLRNAEDRCTVHDLFDRIQETNADHNVLVKFSDNCCIVDDDVTDRISLPNTSDTDYEDDEDFEEGRYPDRPGLPTSVARATAGYDDEQFELWSRAWRRGWHTDPATLH</sequence>
<dbReference type="PANTHER" id="PTHR11584">
    <property type="entry name" value="SERINE/THREONINE PROTEIN KINASE"/>
    <property type="match status" value="1"/>
</dbReference>
<dbReference type="SUPFAM" id="SSF56112">
    <property type="entry name" value="Protein kinase-like (PK-like)"/>
    <property type="match status" value="1"/>
</dbReference>
<dbReference type="InterPro" id="IPR000719">
    <property type="entry name" value="Prot_kinase_dom"/>
</dbReference>
<evidence type="ECO:0000256" key="1">
    <source>
        <dbReference type="ARBA" id="ARBA00006529"/>
    </source>
</evidence>
<organism evidence="9 10">
    <name type="scientific">Bimuria novae-zelandiae CBS 107.79</name>
    <dbReference type="NCBI Taxonomy" id="1447943"/>
    <lineage>
        <taxon>Eukaryota</taxon>
        <taxon>Fungi</taxon>
        <taxon>Dikarya</taxon>
        <taxon>Ascomycota</taxon>
        <taxon>Pezizomycotina</taxon>
        <taxon>Dothideomycetes</taxon>
        <taxon>Pleosporomycetidae</taxon>
        <taxon>Pleosporales</taxon>
        <taxon>Massarineae</taxon>
        <taxon>Didymosphaeriaceae</taxon>
        <taxon>Bimuria</taxon>
    </lineage>
</organism>
<gene>
    <name evidence="9" type="ORF">BU23DRAFT_598745</name>
</gene>
<evidence type="ECO:0000256" key="7">
    <source>
        <dbReference type="SAM" id="MobiDB-lite"/>
    </source>
</evidence>
<keyword evidence="5 9" id="KW-0418">Kinase</keyword>
<dbReference type="GO" id="GO:0004674">
    <property type="term" value="F:protein serine/threonine kinase activity"/>
    <property type="evidence" value="ECO:0007669"/>
    <property type="project" value="UniProtKB-KW"/>
</dbReference>
<reference evidence="9" key="1">
    <citation type="journal article" date="2020" name="Stud. Mycol.">
        <title>101 Dothideomycetes genomes: a test case for predicting lifestyles and emergence of pathogens.</title>
        <authorList>
            <person name="Haridas S."/>
            <person name="Albert R."/>
            <person name="Binder M."/>
            <person name="Bloem J."/>
            <person name="Labutti K."/>
            <person name="Salamov A."/>
            <person name="Andreopoulos B."/>
            <person name="Baker S."/>
            <person name="Barry K."/>
            <person name="Bills G."/>
            <person name="Bluhm B."/>
            <person name="Cannon C."/>
            <person name="Castanera R."/>
            <person name="Culley D."/>
            <person name="Daum C."/>
            <person name="Ezra D."/>
            <person name="Gonzalez J."/>
            <person name="Henrissat B."/>
            <person name="Kuo A."/>
            <person name="Liang C."/>
            <person name="Lipzen A."/>
            <person name="Lutzoni F."/>
            <person name="Magnuson J."/>
            <person name="Mondo S."/>
            <person name="Nolan M."/>
            <person name="Ohm R."/>
            <person name="Pangilinan J."/>
            <person name="Park H.-J."/>
            <person name="Ramirez L."/>
            <person name="Alfaro M."/>
            <person name="Sun H."/>
            <person name="Tritt A."/>
            <person name="Yoshinaga Y."/>
            <person name="Zwiers L.-H."/>
            <person name="Turgeon B."/>
            <person name="Goodwin S."/>
            <person name="Spatafora J."/>
            <person name="Crous P."/>
            <person name="Grigoriev I."/>
        </authorList>
    </citation>
    <scope>NUCLEOTIDE SEQUENCE</scope>
    <source>
        <strain evidence="9">CBS 107.79</strain>
    </source>
</reference>
<dbReference type="AlphaFoldDB" id="A0A6A5V9M4"/>
<evidence type="ECO:0000256" key="6">
    <source>
        <dbReference type="ARBA" id="ARBA00022840"/>
    </source>
</evidence>
<dbReference type="PANTHER" id="PTHR11584:SF369">
    <property type="entry name" value="MITOGEN-ACTIVATED PROTEIN KINASE KINASE KINASE 19-RELATED"/>
    <property type="match status" value="1"/>
</dbReference>
<name>A0A6A5V9M4_9PLEO</name>
<accession>A0A6A5V9M4</accession>
<dbReference type="Gene3D" id="1.10.510.10">
    <property type="entry name" value="Transferase(Phosphotransferase) domain 1"/>
    <property type="match status" value="1"/>
</dbReference>
<dbReference type="PROSITE" id="PS50011">
    <property type="entry name" value="PROTEIN_KINASE_DOM"/>
    <property type="match status" value="1"/>
</dbReference>
<evidence type="ECO:0000256" key="4">
    <source>
        <dbReference type="ARBA" id="ARBA00022741"/>
    </source>
</evidence>